<dbReference type="Gene3D" id="3.30.40.10">
    <property type="entry name" value="Zinc/RING finger domain, C3HC4 (zinc finger)"/>
    <property type="match status" value="1"/>
</dbReference>
<keyword evidence="1" id="KW-0862">Zinc</keyword>
<keyword evidence="5" id="KW-1185">Reference proteome</keyword>
<dbReference type="InterPro" id="IPR013083">
    <property type="entry name" value="Znf_RING/FYVE/PHD"/>
</dbReference>
<feature type="domain" description="RING-type" evidence="3">
    <location>
        <begin position="760"/>
        <end position="815"/>
    </location>
</feature>
<dbReference type="OrthoDB" id="1887047at2759"/>
<feature type="compositionally biased region" description="Basic and acidic residues" evidence="2">
    <location>
        <begin position="1"/>
        <end position="10"/>
    </location>
</feature>
<accession>A0A067L0F9</accession>
<feature type="region of interest" description="Disordered" evidence="2">
    <location>
        <begin position="733"/>
        <end position="758"/>
    </location>
</feature>
<dbReference type="PANTHER" id="PTHR31150:SF19">
    <property type="entry name" value="RING-TYPE DOMAIN-CONTAINING PROTEIN"/>
    <property type="match status" value="1"/>
</dbReference>
<dbReference type="PROSITE" id="PS50089">
    <property type="entry name" value="ZF_RING_2"/>
    <property type="match status" value="1"/>
</dbReference>
<evidence type="ECO:0000313" key="4">
    <source>
        <dbReference type="EMBL" id="KDP41946.1"/>
    </source>
</evidence>
<dbReference type="InterPro" id="IPR001841">
    <property type="entry name" value="Znf_RING"/>
</dbReference>
<keyword evidence="1" id="KW-0863">Zinc-finger</keyword>
<reference evidence="4 5" key="1">
    <citation type="journal article" date="2014" name="PLoS ONE">
        <title>Global Analysis of Gene Expression Profiles in Physic Nut (Jatropha curcas L.) Seedlings Exposed to Salt Stress.</title>
        <authorList>
            <person name="Zhang L."/>
            <person name="Zhang C."/>
            <person name="Wu P."/>
            <person name="Chen Y."/>
            <person name="Li M."/>
            <person name="Jiang H."/>
            <person name="Wu G."/>
        </authorList>
    </citation>
    <scope>NUCLEOTIDE SEQUENCE [LARGE SCALE GENOMIC DNA]</scope>
    <source>
        <strain evidence="5">cv. GZQX0401</strain>
        <tissue evidence="4">Young leaves</tissue>
    </source>
</reference>
<feature type="compositionally biased region" description="Polar residues" evidence="2">
    <location>
        <begin position="502"/>
        <end position="518"/>
    </location>
</feature>
<dbReference type="EMBL" id="KK914317">
    <property type="protein sequence ID" value="KDP41946.1"/>
    <property type="molecule type" value="Genomic_DNA"/>
</dbReference>
<dbReference type="Proteomes" id="UP000027138">
    <property type="component" value="Unassembled WGS sequence"/>
</dbReference>
<dbReference type="AlphaFoldDB" id="A0A067L0F9"/>
<proteinExistence type="predicted"/>
<dbReference type="GO" id="GO:0008270">
    <property type="term" value="F:zinc ion binding"/>
    <property type="evidence" value="ECO:0007669"/>
    <property type="project" value="UniProtKB-KW"/>
</dbReference>
<evidence type="ECO:0000259" key="3">
    <source>
        <dbReference type="PROSITE" id="PS50089"/>
    </source>
</evidence>
<evidence type="ECO:0000256" key="1">
    <source>
        <dbReference type="PROSITE-ProRule" id="PRU00175"/>
    </source>
</evidence>
<name>A0A067L0F9_JATCU</name>
<gene>
    <name evidence="4" type="ORF">JCGZ_26964</name>
</gene>
<protein>
    <recommendedName>
        <fullName evidence="3">RING-type domain-containing protein</fullName>
    </recommendedName>
</protein>
<dbReference type="SUPFAM" id="SSF57850">
    <property type="entry name" value="RING/U-box"/>
    <property type="match status" value="1"/>
</dbReference>
<sequence>MASEKLKQGDESPMSTSSARNNKELEPFYLQDGADDLAGFFGDMAQPVPLFPIRDIHGMPLPYAQEMPSSIVKDNASHFPHTGLGYFHDPFSEFPYLVGNVNESGDYHALGDSWAAANIRANNLDNSQQLERNPVTTGTVAGGDLQMSKAGREAKTNDIHRPWLIEKQITHAGIDAVPGYNPNSEQLGMNSQMHRASGEASGNYTPIPWAIGNQFIHAGSALVSGNNPVNKELRLDNTFMTAAAQSHDPEILNGNFLTLGCGASMDTGCKHSVSSKDGNKSSKEIVPILKTSCYQNVTRSYSNSSSSLASGFSSFQKHGGAFSRLAQNQGQSRNDDVFSRPIWNVGGFSNPVQKVAGFLRPMQNAGGFSSQTHQIYRSPNLFGEKIKDRYINIDPYTSFHVFPTKSSIPRKFSDQVGPPYSPSSRATGLQSFSQPAFDQIQNPHTAAVQDFIPEPSVVTTRFARQGLSAGQHVQANIVPAAEVNEGGTLSKNLNVEPANKGNFGQSEASIPVQPSGSLSIRPHSTGPETAGVNMPTKSSSVPSGPSLKRGAPMTPSTAPQHRHKKNKSTRPASHLSALTLPQTGVSHVPVVSIDSLNPSIIRTVHTRAPIIQTVLNSLPVSQTVASVVSIDSLNPSTIQTVRTRPPIIQTVLNSPPVSQTVPDGQPVRQTVRTRPPLGQTVRTRPPLGQTVRTRLPIGQTVRTHPPLTRIIRAHAPITQTVRTRPPLAQTSIYVPSLPRTSPPHQIKRQENEPQLSGHQCHICKRDLTFPPEGPIHQPEKPITTAVLPCGHHFHDSCLQRITPPNQAQDPPCIPCAMGEKS</sequence>
<keyword evidence="1" id="KW-0479">Metal-binding</keyword>
<feature type="compositionally biased region" description="Polar residues" evidence="2">
    <location>
        <begin position="733"/>
        <end position="743"/>
    </location>
</feature>
<evidence type="ECO:0000256" key="2">
    <source>
        <dbReference type="SAM" id="MobiDB-lite"/>
    </source>
</evidence>
<organism evidence="4 5">
    <name type="scientific">Jatropha curcas</name>
    <name type="common">Barbados nut</name>
    <dbReference type="NCBI Taxonomy" id="180498"/>
    <lineage>
        <taxon>Eukaryota</taxon>
        <taxon>Viridiplantae</taxon>
        <taxon>Streptophyta</taxon>
        <taxon>Embryophyta</taxon>
        <taxon>Tracheophyta</taxon>
        <taxon>Spermatophyta</taxon>
        <taxon>Magnoliopsida</taxon>
        <taxon>eudicotyledons</taxon>
        <taxon>Gunneridae</taxon>
        <taxon>Pentapetalae</taxon>
        <taxon>rosids</taxon>
        <taxon>fabids</taxon>
        <taxon>Malpighiales</taxon>
        <taxon>Euphorbiaceae</taxon>
        <taxon>Crotonoideae</taxon>
        <taxon>Jatropheae</taxon>
        <taxon>Jatropha</taxon>
    </lineage>
</organism>
<dbReference type="PANTHER" id="PTHR31150">
    <property type="entry name" value="EXPRESSED PROTEIN"/>
    <property type="match status" value="1"/>
</dbReference>
<feature type="region of interest" description="Disordered" evidence="2">
    <location>
        <begin position="1"/>
        <end position="24"/>
    </location>
</feature>
<feature type="region of interest" description="Disordered" evidence="2">
    <location>
        <begin position="491"/>
        <end position="572"/>
    </location>
</feature>
<evidence type="ECO:0000313" key="5">
    <source>
        <dbReference type="Proteomes" id="UP000027138"/>
    </source>
</evidence>